<comment type="caution">
    <text evidence="2">The sequence shown here is derived from an EMBL/GenBank/DDBJ whole genome shotgun (WGS) entry which is preliminary data.</text>
</comment>
<evidence type="ECO:0000256" key="1">
    <source>
        <dbReference type="SAM" id="MobiDB-lite"/>
    </source>
</evidence>
<feature type="compositionally biased region" description="Basic and acidic residues" evidence="1">
    <location>
        <begin position="52"/>
        <end position="64"/>
    </location>
</feature>
<evidence type="ECO:0000313" key="3">
    <source>
        <dbReference type="Proteomes" id="UP001305414"/>
    </source>
</evidence>
<gene>
    <name evidence="2" type="ORF">RRF57_000641</name>
</gene>
<dbReference type="Proteomes" id="UP001305414">
    <property type="component" value="Unassembled WGS sequence"/>
</dbReference>
<dbReference type="EMBL" id="JAWHQM010000002">
    <property type="protein sequence ID" value="KAK5624925.1"/>
    <property type="molecule type" value="Genomic_DNA"/>
</dbReference>
<organism evidence="2 3">
    <name type="scientific">Xylaria bambusicola</name>
    <dbReference type="NCBI Taxonomy" id="326684"/>
    <lineage>
        <taxon>Eukaryota</taxon>
        <taxon>Fungi</taxon>
        <taxon>Dikarya</taxon>
        <taxon>Ascomycota</taxon>
        <taxon>Pezizomycotina</taxon>
        <taxon>Sordariomycetes</taxon>
        <taxon>Xylariomycetidae</taxon>
        <taxon>Xylariales</taxon>
        <taxon>Xylariaceae</taxon>
        <taxon>Xylaria</taxon>
    </lineage>
</organism>
<protein>
    <submittedName>
        <fullName evidence="2">Uncharacterized protein</fullName>
    </submittedName>
</protein>
<accession>A0AAN7U464</accession>
<dbReference type="AlphaFoldDB" id="A0AAN7U464"/>
<name>A0AAN7U464_9PEZI</name>
<sequence length="64" mass="6808">MECQQSCAVLLPTSHSVKKIFVMTLQNLEFLNPDITTGGFRESSLPASPQRLDGEDGGRKGGGG</sequence>
<reference evidence="2 3" key="1">
    <citation type="submission" date="2023-10" db="EMBL/GenBank/DDBJ databases">
        <title>Draft genome sequence of Xylaria bambusicola isolate GMP-LS, the root and basal stem rot pathogen of sugarcane in Indonesia.</title>
        <authorList>
            <person name="Selvaraj P."/>
            <person name="Muralishankar V."/>
            <person name="Muruganantham S."/>
            <person name="Sp S."/>
            <person name="Haryani S."/>
            <person name="Lau K.J.X."/>
            <person name="Naqvi N.I."/>
        </authorList>
    </citation>
    <scope>NUCLEOTIDE SEQUENCE [LARGE SCALE GENOMIC DNA]</scope>
    <source>
        <strain evidence="2">GMP-LS</strain>
    </source>
</reference>
<keyword evidence="3" id="KW-1185">Reference proteome</keyword>
<feature type="region of interest" description="Disordered" evidence="1">
    <location>
        <begin position="38"/>
        <end position="64"/>
    </location>
</feature>
<proteinExistence type="predicted"/>
<evidence type="ECO:0000313" key="2">
    <source>
        <dbReference type="EMBL" id="KAK5624925.1"/>
    </source>
</evidence>